<protein>
    <recommendedName>
        <fullName evidence="3">Nucleoid-associated bacterial family protein</fullName>
    </recommendedName>
</protein>
<sequence>MTMDIYIKKAILHAFDPGQPEITFSENLMELTPVMLDYVTKKVEKIYSDDAKRGVLSEENHFLSLMTDDFIPSTIAVANFWREEFILSEKQKQNDLLFVAYELDTQPHFAFIRLSLRDSFSHDFDTVTGQIKIRKTESSLPGAGSAADEAIAINRNTFSYHLLEKRIKYNGKNYNYFSENLLAEKPEISVNKAIKTIKKTAESVAKSYDDDEFAFSQKVQNAVFHAVEKQENLNPEALADQLFADNLTARLAFKDQVKAEIPDKIRFEQMPMEKIEKKLSNQKLSLSNGIEMIVPQSLYEDAETVEFIQNDDGTYSIIIKNIEEIKNKW</sequence>
<organism evidence="1 2">
    <name type="scientific">Pseudolactococcus reticulitermitis</name>
    <dbReference type="NCBI Taxonomy" id="2025039"/>
    <lineage>
        <taxon>Bacteria</taxon>
        <taxon>Bacillati</taxon>
        <taxon>Bacillota</taxon>
        <taxon>Bacilli</taxon>
        <taxon>Lactobacillales</taxon>
        <taxon>Streptococcaceae</taxon>
        <taxon>Pseudolactococcus</taxon>
    </lineage>
</organism>
<dbReference type="Proteomes" id="UP000218689">
    <property type="component" value="Unassembled WGS sequence"/>
</dbReference>
<reference evidence="2" key="1">
    <citation type="submission" date="2017-08" db="EMBL/GenBank/DDBJ databases">
        <title>Draft genome sequence of Lactococcus sp. strain Rs-Y01, isolated from the gut of the lower termite Reticulitermes speratus.</title>
        <authorList>
            <person name="Ohkuma M."/>
            <person name="Yuki M."/>
        </authorList>
    </citation>
    <scope>NUCLEOTIDE SEQUENCE [LARGE SCALE GENOMIC DNA]</scope>
    <source>
        <strain evidence="2">Rs-Y01</strain>
    </source>
</reference>
<dbReference type="EMBL" id="BEDT01000001">
    <property type="protein sequence ID" value="GAX46833.1"/>
    <property type="molecule type" value="Genomic_DNA"/>
</dbReference>
<comment type="caution">
    <text evidence="1">The sequence shown here is derived from an EMBL/GenBank/DDBJ whole genome shotgun (WGS) entry which is preliminary data.</text>
</comment>
<keyword evidence="2" id="KW-1185">Reference proteome</keyword>
<name>A0A224XAZ5_9LACT</name>
<dbReference type="GO" id="GO:0009295">
    <property type="term" value="C:nucleoid"/>
    <property type="evidence" value="ECO:0007669"/>
    <property type="project" value="InterPro"/>
</dbReference>
<evidence type="ECO:0008006" key="3">
    <source>
        <dbReference type="Google" id="ProtNLM"/>
    </source>
</evidence>
<evidence type="ECO:0000313" key="2">
    <source>
        <dbReference type="Proteomes" id="UP000218689"/>
    </source>
</evidence>
<dbReference type="InterPro" id="IPR007358">
    <property type="entry name" value="Nucleoid_associated_NdpA"/>
</dbReference>
<dbReference type="AlphaFoldDB" id="A0A224XAZ5"/>
<evidence type="ECO:0000313" key="1">
    <source>
        <dbReference type="EMBL" id="GAX46833.1"/>
    </source>
</evidence>
<gene>
    <name evidence="1" type="ORF">RsY01_413</name>
</gene>
<accession>A0A224XAZ5</accession>
<dbReference type="Pfam" id="PF04245">
    <property type="entry name" value="NA37"/>
    <property type="match status" value="1"/>
</dbReference>
<proteinExistence type="predicted"/>